<proteinExistence type="predicted"/>
<dbReference type="RefSeq" id="WP_155088250.1">
    <property type="nucleotide sequence ID" value="NZ_WJYA01000004.1"/>
</dbReference>
<dbReference type="PANTHER" id="PTHR39434">
    <property type="match status" value="1"/>
</dbReference>
<dbReference type="Proteomes" id="UP000447545">
    <property type="component" value="Unassembled WGS sequence"/>
</dbReference>
<dbReference type="Pfam" id="PF00903">
    <property type="entry name" value="Glyoxalase"/>
    <property type="match status" value="1"/>
</dbReference>
<reference evidence="2 3" key="1">
    <citation type="submission" date="2019-11" db="EMBL/GenBank/DDBJ databases">
        <title>Winogradskyella ouciana sp. nov., isolated from the hadal seawater of the Mariana Trench.</title>
        <authorList>
            <person name="Liu R."/>
        </authorList>
    </citation>
    <scope>NUCLEOTIDE SEQUENCE [LARGE SCALE GENOMIC DNA]</scope>
    <source>
        <strain evidence="2 3">ZXX205</strain>
    </source>
</reference>
<dbReference type="InterPro" id="IPR029068">
    <property type="entry name" value="Glyas_Bleomycin-R_OHBP_Dase"/>
</dbReference>
<name>A0A7K1GAU5_9FLAO</name>
<accession>A0A7K1GAU5</accession>
<evidence type="ECO:0000259" key="1">
    <source>
        <dbReference type="Pfam" id="PF00903"/>
    </source>
</evidence>
<protein>
    <submittedName>
        <fullName evidence="2">Bleomycin resistance protein</fullName>
    </submittedName>
</protein>
<dbReference type="InterPro" id="IPR004360">
    <property type="entry name" value="Glyas_Fos-R_dOase_dom"/>
</dbReference>
<dbReference type="AlphaFoldDB" id="A0A7K1GAU5"/>
<gene>
    <name evidence="2" type="ORF">F1003_05710</name>
</gene>
<evidence type="ECO:0000313" key="2">
    <source>
        <dbReference type="EMBL" id="MTE26426.1"/>
    </source>
</evidence>
<comment type="caution">
    <text evidence="2">The sequence shown here is derived from an EMBL/GenBank/DDBJ whole genome shotgun (WGS) entry which is preliminary data.</text>
</comment>
<dbReference type="SUPFAM" id="SSF54593">
    <property type="entry name" value="Glyoxalase/Bleomycin resistance protein/Dihydroxybiphenyl dioxygenase"/>
    <property type="match status" value="1"/>
</dbReference>
<keyword evidence="3" id="KW-1185">Reference proteome</keyword>
<feature type="domain" description="Glyoxalase/fosfomycin resistance/dioxygenase" evidence="1">
    <location>
        <begin position="6"/>
        <end position="125"/>
    </location>
</feature>
<dbReference type="Gene3D" id="3.10.180.10">
    <property type="entry name" value="2,3-Dihydroxybiphenyl 1,2-Dioxygenase, domain 1"/>
    <property type="match status" value="1"/>
</dbReference>
<sequence length="137" mass="15925">MKTAFHMSLPCLNVNETKDFYIKNIGASLGRKAEHWLDIDLFGHQLTFIQAEKFNFNSPNYVLEGKILPSFHFGVIVDIDTWGELYAKLSKSDLEVVTQTTFLKDKTGEHLSFFINDPNDYMIEFKSFKELKDMFKT</sequence>
<organism evidence="2 3">
    <name type="scientific">Winogradskyella ouciana</name>
    <dbReference type="NCBI Taxonomy" id="2608631"/>
    <lineage>
        <taxon>Bacteria</taxon>
        <taxon>Pseudomonadati</taxon>
        <taxon>Bacteroidota</taxon>
        <taxon>Flavobacteriia</taxon>
        <taxon>Flavobacteriales</taxon>
        <taxon>Flavobacteriaceae</taxon>
        <taxon>Winogradskyella</taxon>
    </lineage>
</organism>
<dbReference type="PANTHER" id="PTHR39434:SF1">
    <property type="entry name" value="VOC DOMAIN-CONTAINING PROTEIN"/>
    <property type="match status" value="1"/>
</dbReference>
<dbReference type="EMBL" id="WJYA01000004">
    <property type="protein sequence ID" value="MTE26426.1"/>
    <property type="molecule type" value="Genomic_DNA"/>
</dbReference>
<evidence type="ECO:0000313" key="3">
    <source>
        <dbReference type="Proteomes" id="UP000447545"/>
    </source>
</evidence>